<dbReference type="InterPro" id="IPR024467">
    <property type="entry name" value="Xre/MbcA/ParS-like_toxin-bd"/>
</dbReference>
<dbReference type="Proteomes" id="UP000585721">
    <property type="component" value="Unassembled WGS sequence"/>
</dbReference>
<reference evidence="2 3" key="1">
    <citation type="submission" date="2020-08" db="EMBL/GenBank/DDBJ databases">
        <title>Genomic Encyclopedia of Type Strains, Phase IV (KMG-IV): sequencing the most valuable type-strain genomes for metagenomic binning, comparative biology and taxonomic classification.</title>
        <authorList>
            <person name="Goeker M."/>
        </authorList>
    </citation>
    <scope>NUCLEOTIDE SEQUENCE [LARGE SCALE GENOMIC DNA]</scope>
    <source>
        <strain evidence="2 3">DSM 22975</strain>
    </source>
</reference>
<dbReference type="Pfam" id="PF09722">
    <property type="entry name" value="Xre_MbcA_ParS_C"/>
    <property type="match status" value="1"/>
</dbReference>
<dbReference type="EMBL" id="JACHGR010000009">
    <property type="protein sequence ID" value="MBB6056714.1"/>
    <property type="molecule type" value="Genomic_DNA"/>
</dbReference>
<sequence>MKSLELRNYNKALQAATDYFEGDMETAELWLKEPAGSLGGKCPVEMLSTEEGLHTVLDVISRMDDNSFQ</sequence>
<evidence type="ECO:0000313" key="3">
    <source>
        <dbReference type="Proteomes" id="UP000585721"/>
    </source>
</evidence>
<accession>A0A841GC38</accession>
<keyword evidence="3" id="KW-1185">Reference proteome</keyword>
<evidence type="ECO:0000313" key="2">
    <source>
        <dbReference type="EMBL" id="MBB6056714.1"/>
    </source>
</evidence>
<dbReference type="AlphaFoldDB" id="A0A841GC38"/>
<organism evidence="2 3">
    <name type="scientific">Tolumonas osonensis</name>
    <dbReference type="NCBI Taxonomy" id="675874"/>
    <lineage>
        <taxon>Bacteria</taxon>
        <taxon>Pseudomonadati</taxon>
        <taxon>Pseudomonadota</taxon>
        <taxon>Gammaproteobacteria</taxon>
        <taxon>Aeromonadales</taxon>
        <taxon>Aeromonadaceae</taxon>
        <taxon>Tolumonas</taxon>
    </lineage>
</organism>
<comment type="caution">
    <text evidence="2">The sequence shown here is derived from an EMBL/GenBank/DDBJ whole genome shotgun (WGS) entry which is preliminary data.</text>
</comment>
<name>A0A841GC38_9GAMM</name>
<dbReference type="RefSeq" id="WP_188027432.1">
    <property type="nucleotide sequence ID" value="NZ_JACHGR010000009.1"/>
</dbReference>
<proteinExistence type="predicted"/>
<feature type="domain" description="Antitoxin Xre/MbcA/ParS-like toxin-binding" evidence="1">
    <location>
        <begin position="15"/>
        <end position="64"/>
    </location>
</feature>
<evidence type="ECO:0000259" key="1">
    <source>
        <dbReference type="Pfam" id="PF09722"/>
    </source>
</evidence>
<gene>
    <name evidence="2" type="ORF">HNR75_002653</name>
</gene>
<protein>
    <submittedName>
        <fullName evidence="2">Putative toxin-antitoxin system antitoxin component (TIGR02293 family)</fullName>
    </submittedName>
</protein>